<name>A0A955IDI2_9BACT</name>
<feature type="transmembrane region" description="Helical" evidence="1">
    <location>
        <begin position="140"/>
        <end position="158"/>
    </location>
</feature>
<protein>
    <submittedName>
        <fullName evidence="2">Uncharacterized protein</fullName>
    </submittedName>
</protein>
<evidence type="ECO:0000256" key="1">
    <source>
        <dbReference type="SAM" id="Phobius"/>
    </source>
</evidence>
<feature type="transmembrane region" description="Helical" evidence="1">
    <location>
        <begin position="220"/>
        <end position="239"/>
    </location>
</feature>
<keyword evidence="1" id="KW-1133">Transmembrane helix</keyword>
<organism evidence="2 3">
    <name type="scientific">Candidatus Dojkabacteria bacterium</name>
    <dbReference type="NCBI Taxonomy" id="2099670"/>
    <lineage>
        <taxon>Bacteria</taxon>
        <taxon>Candidatus Dojkabacteria</taxon>
    </lineage>
</organism>
<dbReference type="Proteomes" id="UP000745577">
    <property type="component" value="Unassembled WGS sequence"/>
</dbReference>
<feature type="transmembrane region" description="Helical" evidence="1">
    <location>
        <begin position="251"/>
        <end position="270"/>
    </location>
</feature>
<dbReference type="EMBL" id="JAGQLL010000002">
    <property type="protein sequence ID" value="MCA9379573.1"/>
    <property type="molecule type" value="Genomic_DNA"/>
</dbReference>
<feature type="transmembrane region" description="Helical" evidence="1">
    <location>
        <begin position="42"/>
        <end position="59"/>
    </location>
</feature>
<reference evidence="2" key="2">
    <citation type="journal article" date="2021" name="Microbiome">
        <title>Successional dynamics and alternative stable states in a saline activated sludge microbial community over 9 years.</title>
        <authorList>
            <person name="Wang Y."/>
            <person name="Ye J."/>
            <person name="Ju F."/>
            <person name="Liu L."/>
            <person name="Boyd J.A."/>
            <person name="Deng Y."/>
            <person name="Parks D.H."/>
            <person name="Jiang X."/>
            <person name="Yin X."/>
            <person name="Woodcroft B.J."/>
            <person name="Tyson G.W."/>
            <person name="Hugenholtz P."/>
            <person name="Polz M.F."/>
            <person name="Zhang T."/>
        </authorList>
    </citation>
    <scope>NUCLEOTIDE SEQUENCE</scope>
    <source>
        <strain evidence="2">HKST-UBA15</strain>
    </source>
</reference>
<keyword evidence="1" id="KW-0472">Membrane</keyword>
<feature type="transmembrane region" description="Helical" evidence="1">
    <location>
        <begin position="164"/>
        <end position="183"/>
    </location>
</feature>
<evidence type="ECO:0000313" key="3">
    <source>
        <dbReference type="Proteomes" id="UP000745577"/>
    </source>
</evidence>
<feature type="transmembrane region" description="Helical" evidence="1">
    <location>
        <begin position="195"/>
        <end position="214"/>
    </location>
</feature>
<feature type="transmembrane region" description="Helical" evidence="1">
    <location>
        <begin position="71"/>
        <end position="94"/>
    </location>
</feature>
<evidence type="ECO:0000313" key="2">
    <source>
        <dbReference type="EMBL" id="MCA9379573.1"/>
    </source>
</evidence>
<accession>A0A955IDI2</accession>
<sequence length="275" mass="31799">MPKINTRSRIMITTSLLTFLFLVIQQFDFRTIWPINLSFDPIKPFILSFFAYVLCYWVLHFKVSGERFVTILLFPAITVFALSLLSEILVAGILSEFGQLGLVLISTIVFWIFVYITFLTVNVLNVSYIREIPLGQAGRASQFILTMIIAYISFFLVFSNDIFLVFRELFILLETFLLVYITLWTIKISKRQRIIASLNIGVLIALLTFILSLWPINSTYIALVLILVFYVCLGIALEIREFISQFIWVEYVSLLVLIFVMLFLLAEWGINGHLL</sequence>
<keyword evidence="1" id="KW-0812">Transmembrane</keyword>
<reference evidence="2" key="1">
    <citation type="submission" date="2020-04" db="EMBL/GenBank/DDBJ databases">
        <authorList>
            <person name="Zhang T."/>
        </authorList>
    </citation>
    <scope>NUCLEOTIDE SEQUENCE</scope>
    <source>
        <strain evidence="2">HKST-UBA15</strain>
    </source>
</reference>
<dbReference type="AlphaFoldDB" id="A0A955IDI2"/>
<comment type="caution">
    <text evidence="2">The sequence shown here is derived from an EMBL/GenBank/DDBJ whole genome shotgun (WGS) entry which is preliminary data.</text>
</comment>
<feature type="transmembrane region" description="Helical" evidence="1">
    <location>
        <begin position="100"/>
        <end position="128"/>
    </location>
</feature>
<proteinExistence type="predicted"/>
<gene>
    <name evidence="2" type="ORF">KC675_00150</name>
</gene>